<dbReference type="Proteomes" id="UP000374630">
    <property type="component" value="Unassembled WGS sequence"/>
</dbReference>
<organism evidence="3 4">
    <name type="scientific">Bifidobacterium vespertilionis</name>
    <dbReference type="NCBI Taxonomy" id="2562524"/>
    <lineage>
        <taxon>Bacteria</taxon>
        <taxon>Bacillati</taxon>
        <taxon>Actinomycetota</taxon>
        <taxon>Actinomycetes</taxon>
        <taxon>Bifidobacteriales</taxon>
        <taxon>Bifidobacteriaceae</taxon>
        <taxon>Bifidobacterium</taxon>
    </lineage>
</organism>
<proteinExistence type="predicted"/>
<evidence type="ECO:0000313" key="3">
    <source>
        <dbReference type="EMBL" id="KAA8824787.1"/>
    </source>
</evidence>
<dbReference type="Proteomes" id="UP000345527">
    <property type="component" value="Unassembled WGS sequence"/>
</dbReference>
<evidence type="ECO:0008006" key="6">
    <source>
        <dbReference type="Google" id="ProtNLM"/>
    </source>
</evidence>
<gene>
    <name evidence="3" type="ORF">EM848_00835</name>
    <name evidence="2" type="ORF">EMO90_03540</name>
</gene>
<evidence type="ECO:0000313" key="5">
    <source>
        <dbReference type="Proteomes" id="UP000374630"/>
    </source>
</evidence>
<dbReference type="RefSeq" id="WP_150353109.1">
    <property type="nucleotide sequence ID" value="NZ_RZNZ01000003.1"/>
</dbReference>
<protein>
    <recommendedName>
        <fullName evidence="6">DUF961 domain-containing protein</fullName>
    </recommendedName>
</protein>
<dbReference type="OrthoDB" id="4299905at2"/>
<dbReference type="EMBL" id="RZOA01000001">
    <property type="protein sequence ID" value="KAA8824787.1"/>
    <property type="molecule type" value="Genomic_DNA"/>
</dbReference>
<evidence type="ECO:0000313" key="2">
    <source>
        <dbReference type="EMBL" id="KAA8821707.1"/>
    </source>
</evidence>
<dbReference type="EMBL" id="RZNZ01000003">
    <property type="protein sequence ID" value="KAA8821707.1"/>
    <property type="molecule type" value="Genomic_DNA"/>
</dbReference>
<name>A0A5J5DXT5_9BIFI</name>
<accession>A0A5J5DXT5</accession>
<reference evidence="4 5" key="1">
    <citation type="journal article" date="2019" name="Syst. Appl. Microbiol.">
        <title>Characterization of Bifidobacterium species in feaces of the Egyptian fruit bat: Description of B. vespertilionis sp. nov. and B. rousetti sp. nov.</title>
        <authorList>
            <person name="Modesto M."/>
            <person name="Satti M."/>
            <person name="Watanabe K."/>
            <person name="Puglisi E."/>
            <person name="Morelli L."/>
            <person name="Huang C.-H."/>
            <person name="Liou J.-S."/>
            <person name="Miyashita M."/>
            <person name="Tamura T."/>
            <person name="Saito S."/>
            <person name="Mori K."/>
            <person name="Huang L."/>
            <person name="Sciavilla P."/>
            <person name="Sandri C."/>
            <person name="Spiezio C."/>
            <person name="Vitali F."/>
            <person name="Cavalieri D."/>
            <person name="Perpetuini G."/>
            <person name="Tofalo R."/>
            <person name="Bonetti A."/>
            <person name="Arita M."/>
            <person name="Mattarelli P."/>
        </authorList>
    </citation>
    <scope>NUCLEOTIDE SEQUENCE [LARGE SCALE GENOMIC DNA]</scope>
    <source>
        <strain evidence="2 5">RST16</strain>
        <strain evidence="3 4">RST8</strain>
    </source>
</reference>
<comment type="caution">
    <text evidence="3">The sequence shown here is derived from an EMBL/GenBank/DDBJ whole genome shotgun (WGS) entry which is preliminary data.</text>
</comment>
<feature type="region of interest" description="Disordered" evidence="1">
    <location>
        <begin position="1"/>
        <end position="29"/>
    </location>
</feature>
<evidence type="ECO:0000256" key="1">
    <source>
        <dbReference type="SAM" id="MobiDB-lite"/>
    </source>
</evidence>
<sequence>MRRIPVDPARLGEPRFVQSETRTDNEGKTVLRDGVPVQRVSVLVKPADERPEVLEVSVPHTEPFKFNDNEKLRFDNLRAMPWNTEGRSGVSYSADDVRPANNPGGPVKL</sequence>
<feature type="region of interest" description="Disordered" evidence="1">
    <location>
        <begin position="85"/>
        <end position="109"/>
    </location>
</feature>
<keyword evidence="5" id="KW-1185">Reference proteome</keyword>
<evidence type="ECO:0000313" key="4">
    <source>
        <dbReference type="Proteomes" id="UP000345527"/>
    </source>
</evidence>
<dbReference type="AlphaFoldDB" id="A0A5J5DXT5"/>